<accession>A0A922IF55</accession>
<evidence type="ECO:0000313" key="6">
    <source>
        <dbReference type="Proteomes" id="UP000790347"/>
    </source>
</evidence>
<dbReference type="Gene3D" id="3.30.710.10">
    <property type="entry name" value="Potassium Channel Kv1.1, Chain A"/>
    <property type="match status" value="5"/>
</dbReference>
<dbReference type="Pfam" id="PF00415">
    <property type="entry name" value="RCC1"/>
    <property type="match status" value="1"/>
</dbReference>
<dbReference type="SUPFAM" id="SSF54695">
    <property type="entry name" value="POZ domain"/>
    <property type="match status" value="5"/>
</dbReference>
<evidence type="ECO:0000256" key="3">
    <source>
        <dbReference type="PROSITE-ProRule" id="PRU00235"/>
    </source>
</evidence>
<dbReference type="Pfam" id="PF25390">
    <property type="entry name" value="WD40_RLD"/>
    <property type="match status" value="4"/>
</dbReference>
<feature type="repeat" description="RCC1" evidence="3">
    <location>
        <begin position="763"/>
        <end position="811"/>
    </location>
</feature>
<dbReference type="SUPFAM" id="SSF50985">
    <property type="entry name" value="RCC1/BLIP-II"/>
    <property type="match status" value="5"/>
</dbReference>
<feature type="repeat" description="RCC1" evidence="3">
    <location>
        <begin position="1202"/>
        <end position="1257"/>
    </location>
</feature>
<protein>
    <submittedName>
        <fullName evidence="5">RCC1 and BTB domain-containing protein 2</fullName>
    </submittedName>
</protein>
<dbReference type="GO" id="GO:0005737">
    <property type="term" value="C:cytoplasm"/>
    <property type="evidence" value="ECO:0007669"/>
    <property type="project" value="TreeGrafter"/>
</dbReference>
<dbReference type="PANTHER" id="PTHR45982">
    <property type="entry name" value="REGULATOR OF CHROMOSOME CONDENSATION"/>
    <property type="match status" value="1"/>
</dbReference>
<evidence type="ECO:0000256" key="1">
    <source>
        <dbReference type="ARBA" id="ARBA00022658"/>
    </source>
</evidence>
<evidence type="ECO:0000259" key="4">
    <source>
        <dbReference type="PROSITE" id="PS50097"/>
    </source>
</evidence>
<feature type="repeat" description="RCC1" evidence="3">
    <location>
        <begin position="1692"/>
        <end position="1747"/>
    </location>
</feature>
<dbReference type="InterPro" id="IPR011333">
    <property type="entry name" value="SKP1/BTB/POZ_sf"/>
</dbReference>
<dbReference type="GO" id="GO:0005085">
    <property type="term" value="F:guanyl-nucleotide exchange factor activity"/>
    <property type="evidence" value="ECO:0007669"/>
    <property type="project" value="TreeGrafter"/>
</dbReference>
<feature type="repeat" description="RCC1" evidence="3">
    <location>
        <begin position="1748"/>
        <end position="1796"/>
    </location>
</feature>
<feature type="domain" description="BTB" evidence="4">
    <location>
        <begin position="1870"/>
        <end position="1935"/>
    </location>
</feature>
<feature type="repeat" description="RCC1" evidence="3">
    <location>
        <begin position="2190"/>
        <end position="2244"/>
    </location>
</feature>
<feature type="domain" description="BTB" evidence="4">
    <location>
        <begin position="1378"/>
        <end position="1443"/>
    </location>
</feature>
<feature type="domain" description="BTB" evidence="4">
    <location>
        <begin position="2405"/>
        <end position="2470"/>
    </location>
</feature>
<proteinExistence type="predicted"/>
<dbReference type="PANTHER" id="PTHR45982:SF1">
    <property type="entry name" value="REGULATOR OF CHROMOSOME CONDENSATION"/>
    <property type="match status" value="1"/>
</dbReference>
<evidence type="ECO:0000313" key="5">
    <source>
        <dbReference type="EMBL" id="KAH9530344.1"/>
    </source>
</evidence>
<feature type="domain" description="BTB" evidence="4">
    <location>
        <begin position="390"/>
        <end position="455"/>
    </location>
</feature>
<feature type="repeat" description="RCC1" evidence="3">
    <location>
        <begin position="212"/>
        <end position="267"/>
    </location>
</feature>
<keyword evidence="2" id="KW-0677">Repeat</keyword>
<dbReference type="Pfam" id="PF00651">
    <property type="entry name" value="BTB"/>
    <property type="match status" value="5"/>
</dbReference>
<dbReference type="PROSITE" id="PS50012">
    <property type="entry name" value="RCC1_3"/>
    <property type="match status" value="12"/>
</dbReference>
<dbReference type="EMBL" id="ASGP02000001">
    <property type="protein sequence ID" value="KAH9530344.1"/>
    <property type="molecule type" value="Genomic_DNA"/>
</dbReference>
<dbReference type="PROSITE" id="PS00626">
    <property type="entry name" value="RCC1_2"/>
    <property type="match status" value="6"/>
</dbReference>
<feature type="repeat" description="RCC1" evidence="3">
    <location>
        <begin position="2141"/>
        <end position="2189"/>
    </location>
</feature>
<feature type="repeat" description="RCC1" evidence="3">
    <location>
        <begin position="1642"/>
        <end position="1691"/>
    </location>
</feature>
<dbReference type="InterPro" id="IPR009091">
    <property type="entry name" value="RCC1/BLIP-II"/>
</dbReference>
<reference evidence="5" key="2">
    <citation type="journal article" date="2022" name="Res Sq">
        <title>Comparative Genomics Reveals Insights into the Divergent Evolution of Astigmatic Mites and Household Pest Adaptations.</title>
        <authorList>
            <person name="Xiong Q."/>
            <person name="Wan A.T.-Y."/>
            <person name="Liu X.-Y."/>
            <person name="Fung C.S.-H."/>
            <person name="Xiao X."/>
            <person name="Malainual N."/>
            <person name="Hou J."/>
            <person name="Wang L."/>
            <person name="Wang M."/>
            <person name="Yang K."/>
            <person name="Cui Y."/>
            <person name="Leung E."/>
            <person name="Nong W."/>
            <person name="Shin S.-K."/>
            <person name="Au S."/>
            <person name="Jeong K.Y."/>
            <person name="Chew F.T."/>
            <person name="Hui J."/>
            <person name="Leung T.F."/>
            <person name="Tungtrongchitr A."/>
            <person name="Zhong N."/>
            <person name="Liu Z."/>
            <person name="Tsui S."/>
        </authorList>
    </citation>
    <scope>NUCLEOTIDE SEQUENCE</scope>
    <source>
        <strain evidence="5">Derf</strain>
        <tissue evidence="5">Whole organism</tissue>
    </source>
</reference>
<dbReference type="Gene3D" id="2.130.10.30">
    <property type="entry name" value="Regulator of chromosome condensation 1/beta-lactamase-inhibitor protein II"/>
    <property type="match status" value="5"/>
</dbReference>
<dbReference type="Pfam" id="PF13540">
    <property type="entry name" value="RCC1_2"/>
    <property type="match status" value="1"/>
</dbReference>
<dbReference type="InterPro" id="IPR000408">
    <property type="entry name" value="Reg_chr_condens"/>
</dbReference>
<name>A0A922IF55_DERFA</name>
<reference evidence="5" key="1">
    <citation type="submission" date="2013-05" db="EMBL/GenBank/DDBJ databases">
        <authorList>
            <person name="Yim A.K.Y."/>
            <person name="Chan T.F."/>
            <person name="Ji K.M."/>
            <person name="Liu X.Y."/>
            <person name="Zhou J.W."/>
            <person name="Li R.Q."/>
            <person name="Yang K.Y."/>
            <person name="Li J."/>
            <person name="Li M."/>
            <person name="Law P.T.W."/>
            <person name="Wu Y.L."/>
            <person name="Cai Z.L."/>
            <person name="Qin H."/>
            <person name="Bao Y."/>
            <person name="Leung R.K.K."/>
            <person name="Ng P.K.S."/>
            <person name="Zou J."/>
            <person name="Zhong X.J."/>
            <person name="Ran P.X."/>
            <person name="Zhong N.S."/>
            <person name="Liu Z.G."/>
            <person name="Tsui S.K.W."/>
        </authorList>
    </citation>
    <scope>NUCLEOTIDE SEQUENCE</scope>
    <source>
        <strain evidence="5">Derf</strain>
        <tissue evidence="5">Whole organism</tissue>
    </source>
</reference>
<feature type="repeat" description="RCC1" evidence="3">
    <location>
        <begin position="659"/>
        <end position="708"/>
    </location>
</feature>
<sequence length="2624" mass="302541">MEIMMIISQCFPLSTMARSSIENIDINLFEDDFKKIGQEFLQSIVSIFSFFTFKSPFKKQFLLMTENATYAYGDQICSWLSLEHDMSKPQRISCLDDMKIVQVDSGWNFVAILTDEGRVFLASGDRTYWNTNKTLRLISNDNDQFKMIACGWSHLLLLRHDGHVFAMGHNGYGQITGNEKSSYQSMIHIDNLENVELIVCGFDRSFSLTNKGKIYSWGRNGRGQLGLGDAKNRNTPCLVAYPNADLINIRIKDIVAGYQHSLFLFENGQLWGCGSNYAGELGLGDENNRSILTKIPIENVQQIACSTFHNFSLAHDGSSYYAWGATNYDEWLSPKKLDDSHSSFASASVQILNSPLTFGLTSTIYAFGSHDSKLYQCRSIIQLFNNQDSYDVEFIIEDKRIKGCKCYLKSVSKFFSDKFSDDWKKKNQVMISGYSYNAYNAYLRMLHSGKIHINRQNITEFVDLANCYGDEKLMKYCETFIQNDLNEQTMPTYLPLIKKYEIKELHDKFRNKIMARSPIENIDIDLFQYGLKKIDQEFLQSVVSIFELFPFSGTEIEFLLMTKEATYAYGEVICSCLSLEHDMSKPQRISLLNDTKIVQVDSSHDFVVILTDEGQVFIASDVDSKWETNKTLRLISNENDRFKMIVCGGWHLLLLRQDGHVFAMGYNSCGQITGNEKSSYESMIHIDNLENVELIACGEYHSLSITNKGEIYSWGDNDFGQLGLGDEKKRNTPCLIPFPNDDSTRIKDIVAGKFHSLFLFENGQLWECGSNSDGELGLGDDIKRSKLTKIPIENVQQIACSKFDSFSLAHDGSSYYAWGKTENGKWSSPRKLDDHPTSFVAASAMILSSPLTFGLTSTIYAFGSHDSISYQFKLITQLFDNQDNYDVEFIIDEKRIKASKCYLKSISKYYRGMFSENWSENNQVIIENYSYETYYEYLRMLHIGKIEICQRNLTEFVDLANFYGDERLMEYCETFIRNDLNEQTMPTYRTLISKYEMKELDYEIGNMTRPPTETIDIELFEDDFENINQEFLQSVVSIFSFFPFLCHEMQFLLMTKDATYAYGKEICSWLSLKHDMNNPQQISLLNDVKIVQVDYGCDFVAILTDEGQVFLANDVDSKWKTKRTLRLISNHNDRFKMIACGWSHLLMLRQDGHVFAMGDNICSQITGNEESSYQSMKHIDNLENVKLIVCGRFHSFSITNNGEIYSWGFNDFGQLGLGDEKNRNTPCLVPFPNDDSINIHIKDIVAGMNHSLFLFENGQLWGCGFNYNGELGLGDDIERSTPTKIPIENVKQIACSRNHSFSLAHDGSSYYAWGETKYGIWSSPRKLDDSHSSFASASVQILNSPLTFGLTSTIYAFGSHDSISYKSILRFFDNQDIYDVEFKINENRIKACKCYLKSASEYFCRMFSGNWIENNQVIINDYSYETYYAYLRMLHTGKIYINLQNITELVDLANCYGDEKLLKYCETFIRNEQTMPTYLPLINKYEMSELQDKLRNKIIARSPNENIYIDLFQYDFIYIDQEFFQSVGSIFSFILEDKNEFLLMTKEATYAYGEEICSWLSLGHDRSKPQRIYCLDDMKIVQVDYGRNFVAILTDDGQVFLASNVKSKWETNKTLRLISNDDDCFKMIACGQYHLLLLRQDGHVFAMGGNIHGQITGYKESSYESIIHIDNLENVKLIVCGGLHSLSITNKGEIYSWGLNSCVQLGLGDAKNRNTPCLVAFQNDDSIDIRIKDIMAGPFFSLFLFENGQLWGCGSNNNGELGLGDDINRSKLTKIPIENVQQIACSKFHRFSLAYDGSSYYAWGNTENGKWSSPRKLDDSHSSFASASVQVLNSPITFGPTLIIHPFGSLDSISYQTKSIIQLFDNQDSYDVEFIIEKKRIKMCKCYLKSVSEYYRRMFSGNWSENDQVIINNYSYETYYAYLRMLHTGKIYINRQNITELVDLANCYGDEKLMKYCKTFTHREKIRYLLNNSEKYCLLIFVYIDGFESFIMARLTDNFIDNELFQNIFEPIDQEFVQIIEWIYSLLIHQETSKTFQREFLLMTNDATTYAYGEHICSWLSLKHDITRPQKISILDDMKIVQVDSGLNFVTFLTEEGHVYVASNVSNWQTNNTCRLISTGNDRFKMIACGFKHLLLLRQDGVLFTMGNNTYGQLTGSFLSSFESMVKIDLKNVKLIICGRNHSLALTDEGKVYSWGKNDCGQLGLGDKNNRNNPFPIVFPHDSIYSQIIDIAAGPSHSLFLLKNGQLLSCGYNYDDQPTMIPNNYQQQFTIANNNEQPIRFNSMQLLSTRLQKKKKLESKLDDILPLKPIKIPIENVQKIACSKFYFFSLAHDGSSYYVWGETKSGIWSSPRKLNGRPKSFSAASAMILESPITFGLTSRIKIFEFHESISTKSIIRLFNNPDNYDVKFVIGDRRILACKCYLKSVSDYYCLMFSGAWKEKVEVEIRDYSYETYYAYLRMLHYDCIGINQNMISQLIDLATCYIDKRLMKHCKTFIRDDLNEQTMPTYLQLISKYEIKELYDKLSHITIEQVLPKVTDRGKKSTVECEELEWQKPAWKKRGHVSQTYFWTRKKLWTRPPLSIKDGGKYEYRKMTRTHGLCDKWRGQTDWQLDICQYCVSVIRVY</sequence>
<feature type="repeat" description="RCC1" evidence="3">
    <location>
        <begin position="1258"/>
        <end position="1306"/>
    </location>
</feature>
<dbReference type="PROSITE" id="PS50097">
    <property type="entry name" value="BTB"/>
    <property type="match status" value="5"/>
</dbReference>
<feature type="repeat" description="RCC1" evidence="3">
    <location>
        <begin position="709"/>
        <end position="762"/>
    </location>
</feature>
<gene>
    <name evidence="5" type="primary">RCBTB2_5</name>
    <name evidence="5" type="ORF">DERF_004157</name>
</gene>
<feature type="domain" description="BTB" evidence="4">
    <location>
        <begin position="885"/>
        <end position="950"/>
    </location>
</feature>
<comment type="caution">
    <text evidence="5">The sequence shown here is derived from an EMBL/GenBank/DDBJ whole genome shotgun (WGS) entry which is preliminary data.</text>
</comment>
<dbReference type="InterPro" id="IPR051553">
    <property type="entry name" value="Ran_GTPase-activating"/>
</dbReference>
<organism evidence="5 6">
    <name type="scientific">Dermatophagoides farinae</name>
    <name type="common">American house dust mite</name>
    <dbReference type="NCBI Taxonomy" id="6954"/>
    <lineage>
        <taxon>Eukaryota</taxon>
        <taxon>Metazoa</taxon>
        <taxon>Ecdysozoa</taxon>
        <taxon>Arthropoda</taxon>
        <taxon>Chelicerata</taxon>
        <taxon>Arachnida</taxon>
        <taxon>Acari</taxon>
        <taxon>Acariformes</taxon>
        <taxon>Sarcoptiformes</taxon>
        <taxon>Astigmata</taxon>
        <taxon>Psoroptidia</taxon>
        <taxon>Analgoidea</taxon>
        <taxon>Pyroglyphidae</taxon>
        <taxon>Dermatophagoidinae</taxon>
        <taxon>Dermatophagoides</taxon>
    </lineage>
</organism>
<keyword evidence="1" id="KW-0344">Guanine-nucleotide releasing factor</keyword>
<dbReference type="InterPro" id="IPR058923">
    <property type="entry name" value="RCC1-like_dom"/>
</dbReference>
<keyword evidence="6" id="KW-1185">Reference proteome</keyword>
<dbReference type="InterPro" id="IPR000210">
    <property type="entry name" value="BTB/POZ_dom"/>
</dbReference>
<dbReference type="SMART" id="SM00225">
    <property type="entry name" value="BTB"/>
    <property type="match status" value="5"/>
</dbReference>
<evidence type="ECO:0000256" key="2">
    <source>
        <dbReference type="ARBA" id="ARBA00022737"/>
    </source>
</evidence>
<dbReference type="Proteomes" id="UP000790347">
    <property type="component" value="Unassembled WGS sequence"/>
</dbReference>
<feature type="repeat" description="RCC1" evidence="3">
    <location>
        <begin position="268"/>
        <end position="316"/>
    </location>
</feature>